<dbReference type="PANTHER" id="PTHR47966:SF51">
    <property type="entry name" value="BETA-SITE APP-CLEAVING ENZYME, ISOFORM A-RELATED"/>
    <property type="match status" value="1"/>
</dbReference>
<dbReference type="Proteomes" id="UP000193648">
    <property type="component" value="Unassembled WGS sequence"/>
</dbReference>
<protein>
    <recommendedName>
        <fullName evidence="3">Peptidase A1 domain-containing protein</fullName>
    </recommendedName>
</protein>
<evidence type="ECO:0000256" key="1">
    <source>
        <dbReference type="ARBA" id="ARBA00007447"/>
    </source>
</evidence>
<comment type="caution">
    <text evidence="4">The sequence shown here is derived from an EMBL/GenBank/DDBJ whole genome shotgun (WGS) entry which is preliminary data.</text>
</comment>
<comment type="similarity">
    <text evidence="1">Belongs to the peptidase A1 family.</text>
</comment>
<dbReference type="GO" id="GO:0006508">
    <property type="term" value="P:proteolysis"/>
    <property type="evidence" value="ECO:0007669"/>
    <property type="project" value="InterPro"/>
</dbReference>
<keyword evidence="2" id="KW-0732">Signal</keyword>
<dbReference type="GeneID" id="33568688"/>
<dbReference type="RefSeq" id="XP_021877565.1">
    <property type="nucleotide sequence ID" value="XM_022026845.1"/>
</dbReference>
<evidence type="ECO:0000256" key="2">
    <source>
        <dbReference type="SAM" id="SignalP"/>
    </source>
</evidence>
<sequence length="113" mass="12444">MKPTFFVAGLLSLGLASQAELMRIDLKKTKMTPAEKMEAYLEARPYLARKYFGSSSKEYMSEATQNFGFDADGKSTHGVPLSNYMNAQYYGDITVGTPPQTFSVIFDTGSSNS</sequence>
<feature type="signal peptide" evidence="2">
    <location>
        <begin position="1"/>
        <end position="19"/>
    </location>
</feature>
<accession>A0A1Y2GBX5</accession>
<dbReference type="Pfam" id="PF00026">
    <property type="entry name" value="Asp"/>
    <property type="match status" value="1"/>
</dbReference>
<dbReference type="PROSITE" id="PS51767">
    <property type="entry name" value="PEPTIDASE_A1"/>
    <property type="match status" value="1"/>
</dbReference>
<dbReference type="InParanoid" id="A0A1Y2GBX5"/>
<dbReference type="PANTHER" id="PTHR47966">
    <property type="entry name" value="BETA-SITE APP-CLEAVING ENZYME, ISOFORM A-RELATED"/>
    <property type="match status" value="1"/>
</dbReference>
<feature type="chain" id="PRO_5012169311" description="Peptidase A1 domain-containing protein" evidence="2">
    <location>
        <begin position="20"/>
        <end position="113"/>
    </location>
</feature>
<dbReference type="STRING" id="64571.A0A1Y2GBX5"/>
<keyword evidence="5" id="KW-1185">Reference proteome</keyword>
<feature type="non-terminal residue" evidence="4">
    <location>
        <position position="113"/>
    </location>
</feature>
<proteinExistence type="inferred from homology"/>
<dbReference type="SUPFAM" id="SSF50630">
    <property type="entry name" value="Acid proteases"/>
    <property type="match status" value="1"/>
</dbReference>
<evidence type="ECO:0000259" key="3">
    <source>
        <dbReference type="PROSITE" id="PS51767"/>
    </source>
</evidence>
<evidence type="ECO:0000313" key="4">
    <source>
        <dbReference type="EMBL" id="ORZ06402.1"/>
    </source>
</evidence>
<dbReference type="OrthoDB" id="771136at2759"/>
<evidence type="ECO:0000313" key="5">
    <source>
        <dbReference type="Proteomes" id="UP000193648"/>
    </source>
</evidence>
<dbReference type="InterPro" id="IPR033121">
    <property type="entry name" value="PEPTIDASE_A1"/>
</dbReference>
<reference evidence="4 5" key="1">
    <citation type="submission" date="2016-07" db="EMBL/GenBank/DDBJ databases">
        <title>Pervasive Adenine N6-methylation of Active Genes in Fungi.</title>
        <authorList>
            <consortium name="DOE Joint Genome Institute"/>
            <person name="Mondo S.J."/>
            <person name="Dannebaum R.O."/>
            <person name="Kuo R.C."/>
            <person name="Labutti K."/>
            <person name="Haridas S."/>
            <person name="Kuo A."/>
            <person name="Salamov A."/>
            <person name="Ahrendt S.R."/>
            <person name="Lipzen A."/>
            <person name="Sullivan W."/>
            <person name="Andreopoulos W.B."/>
            <person name="Clum A."/>
            <person name="Lindquist E."/>
            <person name="Daum C."/>
            <person name="Ramamoorthy G.K."/>
            <person name="Gryganskyi A."/>
            <person name="Culley D."/>
            <person name="Magnuson J.K."/>
            <person name="James T.Y."/>
            <person name="O'Malley M.A."/>
            <person name="Stajich J.E."/>
            <person name="Spatafora J.W."/>
            <person name="Visel A."/>
            <person name="Grigoriev I.V."/>
        </authorList>
    </citation>
    <scope>NUCLEOTIDE SEQUENCE [LARGE SCALE GENOMIC DNA]</scope>
    <source>
        <strain evidence="4 5">NRRL 3116</strain>
    </source>
</reference>
<dbReference type="AlphaFoldDB" id="A0A1Y2GBX5"/>
<gene>
    <name evidence="4" type="ORF">BCR41DRAFT_374127</name>
</gene>
<dbReference type="EMBL" id="MCFF01000046">
    <property type="protein sequence ID" value="ORZ06402.1"/>
    <property type="molecule type" value="Genomic_DNA"/>
</dbReference>
<feature type="domain" description="Peptidase A1" evidence="3">
    <location>
        <begin position="89"/>
        <end position="113"/>
    </location>
</feature>
<name>A0A1Y2GBX5_9FUNG</name>
<organism evidence="4 5">
    <name type="scientific">Lobosporangium transversale</name>
    <dbReference type="NCBI Taxonomy" id="64571"/>
    <lineage>
        <taxon>Eukaryota</taxon>
        <taxon>Fungi</taxon>
        <taxon>Fungi incertae sedis</taxon>
        <taxon>Mucoromycota</taxon>
        <taxon>Mortierellomycotina</taxon>
        <taxon>Mortierellomycetes</taxon>
        <taxon>Mortierellales</taxon>
        <taxon>Mortierellaceae</taxon>
        <taxon>Lobosporangium</taxon>
    </lineage>
</organism>
<dbReference type="Gene3D" id="2.40.70.10">
    <property type="entry name" value="Acid Proteases"/>
    <property type="match status" value="1"/>
</dbReference>
<dbReference type="InterPro" id="IPR001461">
    <property type="entry name" value="Aspartic_peptidase_A1"/>
</dbReference>
<dbReference type="GO" id="GO:0004190">
    <property type="term" value="F:aspartic-type endopeptidase activity"/>
    <property type="evidence" value="ECO:0007669"/>
    <property type="project" value="InterPro"/>
</dbReference>
<dbReference type="InterPro" id="IPR021109">
    <property type="entry name" value="Peptidase_aspartic_dom_sf"/>
</dbReference>